<dbReference type="SMART" id="SM00028">
    <property type="entry name" value="TPR"/>
    <property type="match status" value="8"/>
</dbReference>
<sequence>MEDSLAAPGSVAVLSGLGGVGKSTLAAHYASRRVRTYNPIWWITANNSAGLEAGLARLIFTLQPELSQAWPMDESAERATQWLSTHDDWLLILDDVTDSADIASLINRLNCGHIIVTSRLSSRWHRINATMIQVGPLPRHEALELFTRTVQSGEPTGEPDLYQRADLVSRLGGLPLAIRAAAKYISATHIDAAEYLHRLSNFESDILDLDDSSPARSPLNRTFHASFEQLTDAPFALPLLRILSWYAHEGIPRSLLDNLTLSVDQQTLQQTLMKLAAHGLLDADATSISMHRLLQTFVRTVDPQDPYRLPVDITTGLRQSTELLDAALPQVYEPKGWPLWQRLIPHITTLADRATSESDTAVSAHLFNQAGLFLNEQGDPTDAIPYHMRSHAAYSRHYGRLHRDTLAALGNLAGAYQAAGNLEKALSLYEQTLAECEQSLGHEDPVVLSTRNDLAGAYLASGDLDAAIPLYEQTLTDRERVLGDLHPDTLTSLNNLAYAHQVAGNIEQSIPLFEQALSKREQVLGDQHLDTLASRHNLATSLHFVNRAGNAVQLLEQNLATRERILGSDHPDTLASCNSLAYARLSLGDVNGALPLLEETLTDRQRILGSDHPDTLTSLNNLAYAYEMKGDLTQAIQLYQSTLAGCEQFLGSDHPDTLAARSNLAGAYSTLGELEKAFPLFEQTLTASVRVLGEDHPETFTSRNNLAGAYQGVGDLGRAIPLYEQTLSDRVRVLGEDHPDTLTSRNNLAGAYMSAGDLGRAIPLYEQTLTASVRVLGEDHPSTLTSRSNLAGAYQGAGDLGRAIPLYEQTLTASVRVLGEDHPSTLTSRNN</sequence>
<dbReference type="Pfam" id="PF00931">
    <property type="entry name" value="NB-ARC"/>
    <property type="match status" value="1"/>
</dbReference>
<dbReference type="Gene3D" id="3.40.50.300">
    <property type="entry name" value="P-loop containing nucleotide triphosphate hydrolases"/>
    <property type="match status" value="1"/>
</dbReference>
<gene>
    <name evidence="2" type="ORF">G3I71_10895</name>
</gene>
<dbReference type="PRINTS" id="PR00364">
    <property type="entry name" value="DISEASERSIST"/>
</dbReference>
<dbReference type="Pfam" id="PF13424">
    <property type="entry name" value="TPR_12"/>
    <property type="match status" value="5"/>
</dbReference>
<dbReference type="InterPro" id="IPR002182">
    <property type="entry name" value="NB-ARC"/>
</dbReference>
<proteinExistence type="predicted"/>
<evidence type="ECO:0000313" key="2">
    <source>
        <dbReference type="EMBL" id="NEC86316.1"/>
    </source>
</evidence>
<dbReference type="GO" id="GO:0043531">
    <property type="term" value="F:ADP binding"/>
    <property type="evidence" value="ECO:0007669"/>
    <property type="project" value="InterPro"/>
</dbReference>
<feature type="domain" description="NB-ARC" evidence="1">
    <location>
        <begin position="11"/>
        <end position="151"/>
    </location>
</feature>
<dbReference type="AlphaFoldDB" id="A0A6B3BPR1"/>
<dbReference type="PANTHER" id="PTHR46082:SF6">
    <property type="entry name" value="AAA+ ATPASE DOMAIN-CONTAINING PROTEIN-RELATED"/>
    <property type="match status" value="1"/>
</dbReference>
<dbReference type="PANTHER" id="PTHR46082">
    <property type="entry name" value="ATP/GTP-BINDING PROTEIN-RELATED"/>
    <property type="match status" value="1"/>
</dbReference>
<name>A0A6B3BPR1_9ACTN</name>
<dbReference type="RefSeq" id="WP_164313786.1">
    <property type="nucleotide sequence ID" value="NZ_JAAGLU010000008.1"/>
</dbReference>
<dbReference type="InterPro" id="IPR019734">
    <property type="entry name" value="TPR_rpt"/>
</dbReference>
<evidence type="ECO:0000259" key="1">
    <source>
        <dbReference type="Pfam" id="PF00931"/>
    </source>
</evidence>
<dbReference type="InterPro" id="IPR011990">
    <property type="entry name" value="TPR-like_helical_dom_sf"/>
</dbReference>
<dbReference type="SUPFAM" id="SSF48452">
    <property type="entry name" value="TPR-like"/>
    <property type="match status" value="4"/>
</dbReference>
<feature type="non-terminal residue" evidence="2">
    <location>
        <position position="831"/>
    </location>
</feature>
<organism evidence="2">
    <name type="scientific">Streptomyces sp. SID12501</name>
    <dbReference type="NCBI Taxonomy" id="2706042"/>
    <lineage>
        <taxon>Bacteria</taxon>
        <taxon>Bacillati</taxon>
        <taxon>Actinomycetota</taxon>
        <taxon>Actinomycetes</taxon>
        <taxon>Kitasatosporales</taxon>
        <taxon>Streptomycetaceae</taxon>
        <taxon>Streptomyces</taxon>
    </lineage>
</organism>
<protein>
    <submittedName>
        <fullName evidence="2">Tetratricopeptide repeat protein</fullName>
    </submittedName>
</protein>
<comment type="caution">
    <text evidence="2">The sequence shown here is derived from an EMBL/GenBank/DDBJ whole genome shotgun (WGS) entry which is preliminary data.</text>
</comment>
<accession>A0A6B3BPR1</accession>
<dbReference type="SUPFAM" id="SSF52540">
    <property type="entry name" value="P-loop containing nucleoside triphosphate hydrolases"/>
    <property type="match status" value="1"/>
</dbReference>
<dbReference type="Gene3D" id="1.25.40.10">
    <property type="entry name" value="Tetratricopeptide repeat domain"/>
    <property type="match status" value="3"/>
</dbReference>
<reference evidence="2" key="1">
    <citation type="submission" date="2020-01" db="EMBL/GenBank/DDBJ databases">
        <title>Insect and environment-associated Actinomycetes.</title>
        <authorList>
            <person name="Currrie C."/>
            <person name="Chevrette M."/>
            <person name="Carlson C."/>
            <person name="Stubbendieck R."/>
            <person name="Wendt-Pienkowski E."/>
        </authorList>
    </citation>
    <scope>NUCLEOTIDE SEQUENCE</scope>
    <source>
        <strain evidence="2">SID12501</strain>
    </source>
</reference>
<dbReference type="EMBL" id="JAAGLU010000008">
    <property type="protein sequence ID" value="NEC86316.1"/>
    <property type="molecule type" value="Genomic_DNA"/>
</dbReference>
<dbReference type="NCBIfam" id="NF040586">
    <property type="entry name" value="FxSxx_TPR"/>
    <property type="match status" value="1"/>
</dbReference>
<dbReference type="InterPro" id="IPR027417">
    <property type="entry name" value="P-loop_NTPase"/>
</dbReference>
<dbReference type="InterPro" id="IPR053137">
    <property type="entry name" value="NLR-like"/>
</dbReference>